<dbReference type="AlphaFoldDB" id="A0A4R5A6K0"/>
<keyword evidence="3" id="KW-1185">Reference proteome</keyword>
<dbReference type="RefSeq" id="WP_132105604.1">
    <property type="nucleotide sequence ID" value="NZ_SMLB01000039.1"/>
</dbReference>
<feature type="compositionally biased region" description="Low complexity" evidence="1">
    <location>
        <begin position="111"/>
        <end position="127"/>
    </location>
</feature>
<dbReference type="PROSITE" id="PS51257">
    <property type="entry name" value="PROKAR_LIPOPROTEIN"/>
    <property type="match status" value="1"/>
</dbReference>
<name>A0A4R5A6K0_9ACTN</name>
<reference evidence="2 3" key="1">
    <citation type="submission" date="2019-02" db="EMBL/GenBank/DDBJ databases">
        <title>Draft genome sequences of novel Actinobacteria.</title>
        <authorList>
            <person name="Sahin N."/>
            <person name="Ay H."/>
            <person name="Saygin H."/>
        </authorList>
    </citation>
    <scope>NUCLEOTIDE SEQUENCE [LARGE SCALE GENOMIC DNA]</scope>
    <source>
        <strain evidence="2 3">8K307</strain>
    </source>
</reference>
<organism evidence="2 3">
    <name type="scientific">Jiangella aurantiaca</name>
    <dbReference type="NCBI Taxonomy" id="2530373"/>
    <lineage>
        <taxon>Bacteria</taxon>
        <taxon>Bacillati</taxon>
        <taxon>Actinomycetota</taxon>
        <taxon>Actinomycetes</taxon>
        <taxon>Jiangellales</taxon>
        <taxon>Jiangellaceae</taxon>
        <taxon>Jiangella</taxon>
    </lineage>
</organism>
<gene>
    <name evidence="2" type="ORF">E1262_22005</name>
</gene>
<evidence type="ECO:0000313" key="2">
    <source>
        <dbReference type="EMBL" id="TDD66429.1"/>
    </source>
</evidence>
<evidence type="ECO:0000256" key="1">
    <source>
        <dbReference type="SAM" id="MobiDB-lite"/>
    </source>
</evidence>
<feature type="region of interest" description="Disordered" evidence="1">
    <location>
        <begin position="80"/>
        <end position="136"/>
    </location>
</feature>
<protein>
    <submittedName>
        <fullName evidence="2">Uncharacterized protein</fullName>
    </submittedName>
</protein>
<dbReference type="Proteomes" id="UP000295217">
    <property type="component" value="Unassembled WGS sequence"/>
</dbReference>
<comment type="caution">
    <text evidence="2">The sequence shown here is derived from an EMBL/GenBank/DDBJ whole genome shotgun (WGS) entry which is preliminary data.</text>
</comment>
<proteinExistence type="predicted"/>
<dbReference type="OrthoDB" id="3383452at2"/>
<accession>A0A4R5A6K0</accession>
<evidence type="ECO:0000313" key="3">
    <source>
        <dbReference type="Proteomes" id="UP000295217"/>
    </source>
</evidence>
<sequence length="136" mass="13629">MNRVTVAVVAASAAVAACGDTTGAVDGPVLTSGSAAYGGYDAQVFGEVVLDGDCMLLDGRLPVVWPGGTTWQADPGTVALPGGTRVEPGRAVNGSGGYVGRDQVESRAGQRSPTRPRAVPARTARSPCATTSRAIS</sequence>
<dbReference type="EMBL" id="SMLB01000039">
    <property type="protein sequence ID" value="TDD66429.1"/>
    <property type="molecule type" value="Genomic_DNA"/>
</dbReference>